<dbReference type="Proteomes" id="UP000244925">
    <property type="component" value="Unassembled WGS sequence"/>
</dbReference>
<reference evidence="2" key="1">
    <citation type="submission" date="2018-02" db="EMBL/GenBank/DDBJ databases">
        <authorList>
            <person name="Clavel T."/>
            <person name="Strowig T."/>
        </authorList>
    </citation>
    <scope>NUCLEOTIDE SEQUENCE [LARGE SCALE GENOMIC DNA]</scope>
    <source>
        <strain evidence="2">DSM 100764</strain>
    </source>
</reference>
<dbReference type="Pfam" id="PF19514">
    <property type="entry name" value="MobC_2"/>
    <property type="match status" value="1"/>
</dbReference>
<proteinExistence type="predicted"/>
<gene>
    <name evidence="1" type="ORF">C5O25_11710</name>
</gene>
<name>A0A2V1ISJ9_9BACT</name>
<protein>
    <submittedName>
        <fullName evidence="1">MobA protein</fullName>
    </submittedName>
</protein>
<evidence type="ECO:0000313" key="1">
    <source>
        <dbReference type="EMBL" id="PWB05992.1"/>
    </source>
</evidence>
<accession>A0A2V1ISJ9</accession>
<dbReference type="InterPro" id="IPR045788">
    <property type="entry name" value="MobC_2"/>
</dbReference>
<organism evidence="1 2">
    <name type="scientific">Paramuribaculum intestinale</name>
    <dbReference type="NCBI Taxonomy" id="2094151"/>
    <lineage>
        <taxon>Bacteria</taxon>
        <taxon>Pseudomonadati</taxon>
        <taxon>Bacteroidota</taxon>
        <taxon>Bacteroidia</taxon>
        <taxon>Bacteroidales</taxon>
        <taxon>Muribaculaceae</taxon>
        <taxon>Paramuribaculum</taxon>
    </lineage>
</organism>
<sequence length="106" mass="12421">MYEKSGAYSMSSFIKAQVFQKPFKVFFFDENTRIFIDRLAGFNSLYRTFGISYDNLVKTLYLNFTEKKANAALFELKKLTMQLVSLNQDIVALAKKFDEQWSQKSQ</sequence>
<evidence type="ECO:0000313" key="2">
    <source>
        <dbReference type="Proteomes" id="UP000244925"/>
    </source>
</evidence>
<dbReference type="EMBL" id="PUBV01000040">
    <property type="protein sequence ID" value="PWB05992.1"/>
    <property type="molecule type" value="Genomic_DNA"/>
</dbReference>
<keyword evidence="2" id="KW-1185">Reference proteome</keyword>
<dbReference type="AlphaFoldDB" id="A0A2V1ISJ9"/>
<comment type="caution">
    <text evidence="1">The sequence shown here is derived from an EMBL/GenBank/DDBJ whole genome shotgun (WGS) entry which is preliminary data.</text>
</comment>